<dbReference type="InterPro" id="IPR036388">
    <property type="entry name" value="WH-like_DNA-bd_sf"/>
</dbReference>
<keyword evidence="5" id="KW-1185">Reference proteome</keyword>
<dbReference type="PANTHER" id="PTHR16305:SF35">
    <property type="entry name" value="TRANSCRIPTIONAL ACTIVATOR DOMAIN"/>
    <property type="match status" value="1"/>
</dbReference>
<evidence type="ECO:0000256" key="1">
    <source>
        <dbReference type="ARBA" id="ARBA00022741"/>
    </source>
</evidence>
<keyword evidence="1" id="KW-0547">Nucleotide-binding</keyword>
<dbReference type="GO" id="GO:0005524">
    <property type="term" value="F:ATP binding"/>
    <property type="evidence" value="ECO:0007669"/>
    <property type="project" value="UniProtKB-KW"/>
</dbReference>
<dbReference type="Gene3D" id="1.10.10.10">
    <property type="entry name" value="Winged helix-like DNA-binding domain superfamily/Winged helix DNA-binding domain"/>
    <property type="match status" value="1"/>
</dbReference>
<keyword evidence="2 4" id="KW-0067">ATP-binding</keyword>
<comment type="caution">
    <text evidence="4">The sequence shown here is derived from an EMBL/GenBank/DDBJ whole genome shotgun (WGS) entry which is preliminary data.</text>
</comment>
<dbReference type="InterPro" id="IPR000792">
    <property type="entry name" value="Tscrpt_reg_LuxR_C"/>
</dbReference>
<evidence type="ECO:0000313" key="5">
    <source>
        <dbReference type="Proteomes" id="UP001612741"/>
    </source>
</evidence>
<dbReference type="Gene3D" id="3.40.50.300">
    <property type="entry name" value="P-loop containing nucleotide triphosphate hydrolases"/>
    <property type="match status" value="1"/>
</dbReference>
<evidence type="ECO:0000259" key="3">
    <source>
        <dbReference type="PROSITE" id="PS50043"/>
    </source>
</evidence>
<protein>
    <submittedName>
        <fullName evidence="4">ATP-binding protein</fullName>
    </submittedName>
</protein>
<gene>
    <name evidence="4" type="ORF">ACIBG2_09410</name>
</gene>
<evidence type="ECO:0000256" key="2">
    <source>
        <dbReference type="ARBA" id="ARBA00022840"/>
    </source>
</evidence>
<dbReference type="EMBL" id="JBITGY010000002">
    <property type="protein sequence ID" value="MFI6497591.1"/>
    <property type="molecule type" value="Genomic_DNA"/>
</dbReference>
<dbReference type="InterPro" id="IPR041664">
    <property type="entry name" value="AAA_16"/>
</dbReference>
<feature type="domain" description="HTH luxR-type" evidence="3">
    <location>
        <begin position="874"/>
        <end position="939"/>
    </location>
</feature>
<dbReference type="PANTHER" id="PTHR16305">
    <property type="entry name" value="TESTICULAR SOLUBLE ADENYLYL CYCLASE"/>
    <property type="match status" value="1"/>
</dbReference>
<dbReference type="PROSITE" id="PS50043">
    <property type="entry name" value="HTH_LUXR_2"/>
    <property type="match status" value="1"/>
</dbReference>
<dbReference type="SMART" id="SM00421">
    <property type="entry name" value="HTH_LUXR"/>
    <property type="match status" value="1"/>
</dbReference>
<dbReference type="InterPro" id="IPR016032">
    <property type="entry name" value="Sig_transdc_resp-reg_C-effctor"/>
</dbReference>
<reference evidence="4 5" key="1">
    <citation type="submission" date="2024-10" db="EMBL/GenBank/DDBJ databases">
        <title>The Natural Products Discovery Center: Release of the First 8490 Sequenced Strains for Exploring Actinobacteria Biosynthetic Diversity.</title>
        <authorList>
            <person name="Kalkreuter E."/>
            <person name="Kautsar S.A."/>
            <person name="Yang D."/>
            <person name="Bader C.D."/>
            <person name="Teijaro C.N."/>
            <person name="Fluegel L."/>
            <person name="Davis C.M."/>
            <person name="Simpson J.R."/>
            <person name="Lauterbach L."/>
            <person name="Steele A.D."/>
            <person name="Gui C."/>
            <person name="Meng S."/>
            <person name="Li G."/>
            <person name="Viehrig K."/>
            <person name="Ye F."/>
            <person name="Su P."/>
            <person name="Kiefer A.F."/>
            <person name="Nichols A."/>
            <person name="Cepeda A.J."/>
            <person name="Yan W."/>
            <person name="Fan B."/>
            <person name="Jiang Y."/>
            <person name="Adhikari A."/>
            <person name="Zheng C.-J."/>
            <person name="Schuster L."/>
            <person name="Cowan T.M."/>
            <person name="Smanski M.J."/>
            <person name="Chevrette M.G."/>
            <person name="De Carvalho L.P.S."/>
            <person name="Shen B."/>
        </authorList>
    </citation>
    <scope>NUCLEOTIDE SEQUENCE [LARGE SCALE GENOMIC DNA]</scope>
    <source>
        <strain evidence="4 5">NPDC050545</strain>
    </source>
</reference>
<proteinExistence type="predicted"/>
<dbReference type="RefSeq" id="WP_397080528.1">
    <property type="nucleotide sequence ID" value="NZ_JBITGY010000002.1"/>
</dbReference>
<dbReference type="Pfam" id="PF13191">
    <property type="entry name" value="AAA_16"/>
    <property type="match status" value="1"/>
</dbReference>
<dbReference type="InterPro" id="IPR027417">
    <property type="entry name" value="P-loop_NTPase"/>
</dbReference>
<dbReference type="Pfam" id="PF00196">
    <property type="entry name" value="GerE"/>
    <property type="match status" value="1"/>
</dbReference>
<dbReference type="Proteomes" id="UP001612741">
    <property type="component" value="Unassembled WGS sequence"/>
</dbReference>
<dbReference type="InterPro" id="IPR011990">
    <property type="entry name" value="TPR-like_helical_dom_sf"/>
</dbReference>
<dbReference type="SUPFAM" id="SSF46894">
    <property type="entry name" value="C-terminal effector domain of the bipartite response regulators"/>
    <property type="match status" value="1"/>
</dbReference>
<dbReference type="CDD" id="cd06170">
    <property type="entry name" value="LuxR_C_like"/>
    <property type="match status" value="1"/>
</dbReference>
<evidence type="ECO:0000313" key="4">
    <source>
        <dbReference type="EMBL" id="MFI6497591.1"/>
    </source>
</evidence>
<accession>A0ABW7YPJ7</accession>
<organism evidence="4 5">
    <name type="scientific">Nonomuraea typhae</name>
    <dbReference type="NCBI Taxonomy" id="2603600"/>
    <lineage>
        <taxon>Bacteria</taxon>
        <taxon>Bacillati</taxon>
        <taxon>Actinomycetota</taxon>
        <taxon>Actinomycetes</taxon>
        <taxon>Streptosporangiales</taxon>
        <taxon>Streptosporangiaceae</taxon>
        <taxon>Nonomuraea</taxon>
    </lineage>
</organism>
<name>A0ABW7YPJ7_9ACTN</name>
<dbReference type="Gene3D" id="1.25.40.10">
    <property type="entry name" value="Tetratricopeptide repeat domain"/>
    <property type="match status" value="1"/>
</dbReference>
<sequence>MRDWPGLVGRDAALHTLREAMTRPPSVALVEGEPGIGKTTLVHAAATHARTAGRTLLLGHCHQLREPFPYGPVFEALRDLGSRLPQTAALNPVTGALRGHLPELGDVLPAPPAPLTDPDAERHRLFRAVHGLLDAAGPTVLVVEDLHWADDGTQDLLRFLRRRPPDGLSLVMTYRRRDLPAAGLLFGPAYRHSPEATSVVIPLGPLDAHDVGTLAAALLGRDDLPAAFATRLHERTSGIPFLVEEVVRSLGDDRRPEALEHAGVPLLLRESMTEQLARLSPAALATVRAAAVLRLPSGEPQLAAVAGDPGGLLEALALGVLHEYPGNRYGFRHTLAQEAVYDTIPGPGRRLGHERAVEALAALDPPPLVQLTFHARRSGDARAWIAYGAAAAERAAALGDTPVAIQVLEDMVADPELPGSERVPLVLELARLALAGLAYPRVARLLRHLLADDRLSRDLRGEARLALGLMVFGQGGDVATGRPAILAAVEELGDRPALAARGLAGLAMPGWGAESLPTHEKWMSRAEELVATADHPEIAAAVQGNRTALAMSIGLPEAGRLAQALPATHPSAAVRRQVARAYCNLYDLAATLGRYAEAEDFGRRGLAMAEETGAFFPAYLAQGVALRVDLMTGRWDGLAARALAAVESKEESPVAALEAHYVLGRLALASGEWAEAAAHLRASGLDEPDERYLPLVLAAWAGLIELHLARSEVAEAVKEAGRATGRLTAKGVWAWGDQVVPAAVEALLRDGRGPEAAELVQRFAQGLNGKRAPSAAAGLHLARGMLEAAGGRHECAAEAFALARAAFAALPQPYAAARAGEAEAGSRRALGDRTAAAEALAEAADRFAALGATRDAARCRHALRECGVAMPTARRKSAGVLSPREREVARLVALGRTNKEIAEVLFLSRRTVETHVATLLRKLGVRSRTEVESALAAEGVPAAERPGPG</sequence>
<dbReference type="PRINTS" id="PR00038">
    <property type="entry name" value="HTHLUXR"/>
</dbReference>
<dbReference type="SUPFAM" id="SSF52540">
    <property type="entry name" value="P-loop containing nucleoside triphosphate hydrolases"/>
    <property type="match status" value="1"/>
</dbReference>